<dbReference type="AlphaFoldDB" id="A0A2N1UN54"/>
<evidence type="ECO:0000313" key="2">
    <source>
        <dbReference type="EMBL" id="PKL72240.1"/>
    </source>
</evidence>
<gene>
    <name evidence="2" type="ORF">CVV26_02520</name>
</gene>
<protein>
    <recommendedName>
        <fullName evidence="1">HicB-like antitoxin of toxin-antitoxin system domain-containing protein</fullName>
    </recommendedName>
</protein>
<dbReference type="Gene3D" id="3.30.160.250">
    <property type="match status" value="1"/>
</dbReference>
<dbReference type="PANTHER" id="PTHR34504">
    <property type="entry name" value="ANTITOXIN HICB"/>
    <property type="match status" value="1"/>
</dbReference>
<reference evidence="2 3" key="1">
    <citation type="journal article" date="2017" name="ISME J.">
        <title>Potential for microbial H2 and metal transformations associated with novel bacteria and archaea in deep terrestrial subsurface sediments.</title>
        <authorList>
            <person name="Hernsdorf A.W."/>
            <person name="Amano Y."/>
            <person name="Miyakawa K."/>
            <person name="Ise K."/>
            <person name="Suzuki Y."/>
            <person name="Anantharaman K."/>
            <person name="Probst A."/>
            <person name="Burstein D."/>
            <person name="Thomas B.C."/>
            <person name="Banfield J.F."/>
        </authorList>
    </citation>
    <scope>NUCLEOTIDE SEQUENCE [LARGE SCALE GENOMIC DNA]</scope>
    <source>
        <strain evidence="2">HGW-Kuenenbacteria-1</strain>
    </source>
</reference>
<dbReference type="SUPFAM" id="SSF143100">
    <property type="entry name" value="TTHA1013/TTHA0281-like"/>
    <property type="match status" value="1"/>
</dbReference>
<sequence length="83" mass="9283">MIKKNIKQKNYNFTAIFEPAEEGGYVVYIPALPGCATQGETFEEAETMAKDAVEGYLKTMQDLKEEIPVESEKIIISRIPALV</sequence>
<dbReference type="PANTHER" id="PTHR34504:SF2">
    <property type="entry name" value="UPF0150 PROTEIN SSL0259"/>
    <property type="match status" value="1"/>
</dbReference>
<dbReference type="Pfam" id="PF15919">
    <property type="entry name" value="HicB_lk_antitox"/>
    <property type="match status" value="1"/>
</dbReference>
<dbReference type="InterPro" id="IPR031807">
    <property type="entry name" value="HicB-like"/>
</dbReference>
<name>A0A2N1UN54_9BACT</name>
<dbReference type="InterPro" id="IPR051404">
    <property type="entry name" value="TA_system_antitoxin"/>
</dbReference>
<dbReference type="InterPro" id="IPR035069">
    <property type="entry name" value="TTHA1013/TTHA0281-like"/>
</dbReference>
<evidence type="ECO:0000259" key="1">
    <source>
        <dbReference type="Pfam" id="PF15919"/>
    </source>
</evidence>
<dbReference type="Proteomes" id="UP000233414">
    <property type="component" value="Unassembled WGS sequence"/>
</dbReference>
<feature type="domain" description="HicB-like antitoxin of toxin-antitoxin system" evidence="1">
    <location>
        <begin position="15"/>
        <end position="71"/>
    </location>
</feature>
<accession>A0A2N1UN54</accession>
<proteinExistence type="predicted"/>
<organism evidence="2 3">
    <name type="scientific">Candidatus Kuenenbacteria bacterium HGW-Kuenenbacteria-1</name>
    <dbReference type="NCBI Taxonomy" id="2013812"/>
    <lineage>
        <taxon>Bacteria</taxon>
        <taxon>Candidatus Kueneniibacteriota</taxon>
    </lineage>
</organism>
<comment type="caution">
    <text evidence="2">The sequence shown here is derived from an EMBL/GenBank/DDBJ whole genome shotgun (WGS) entry which is preliminary data.</text>
</comment>
<dbReference type="EMBL" id="PGYQ01000011">
    <property type="protein sequence ID" value="PKL72240.1"/>
    <property type="molecule type" value="Genomic_DNA"/>
</dbReference>
<evidence type="ECO:0000313" key="3">
    <source>
        <dbReference type="Proteomes" id="UP000233414"/>
    </source>
</evidence>